<gene>
    <name evidence="2" type="ORF">ISP20_07875</name>
</gene>
<keyword evidence="1" id="KW-1133">Transmembrane helix</keyword>
<feature type="transmembrane region" description="Helical" evidence="1">
    <location>
        <begin position="192"/>
        <end position="211"/>
    </location>
</feature>
<feature type="transmembrane region" description="Helical" evidence="1">
    <location>
        <begin position="94"/>
        <end position="113"/>
    </location>
</feature>
<feature type="transmembrane region" description="Helical" evidence="1">
    <location>
        <begin position="119"/>
        <end position="136"/>
    </location>
</feature>
<keyword evidence="3" id="KW-1185">Reference proteome</keyword>
<feature type="transmembrane region" description="Helical" evidence="1">
    <location>
        <begin position="28"/>
        <end position="59"/>
    </location>
</feature>
<reference evidence="2 3" key="1">
    <citation type="submission" date="2020-10" db="EMBL/GenBank/DDBJ databases">
        <title>Phylogeny of dyella-like bacteria.</title>
        <authorList>
            <person name="Fu J."/>
        </authorList>
    </citation>
    <scope>NUCLEOTIDE SEQUENCE [LARGE SCALE GENOMIC DNA]</scope>
    <source>
        <strain evidence="2 3">THG-B117</strain>
    </source>
</reference>
<accession>A0ABS2JRM8</accession>
<sequence>MSRHKPVSPDTPLSERLVAGLTYPLRGAALATCVLLALGQCLTIMPGVIGMGFGFFLWLARWRYAAACLVHTANGFADPPDVGNDENAAAGRMLTLLHMLVVIACVACKLFYAPMFWPLILFCSLTLPAIDMSLAFGDEASAFNPLQWQKVIGRLGAGYFIPVVINLVTGVLIMSPWLLAPGSGFGWWQPPLAFAYTYLIIFNLHLMGVMIHRHHERFDLEPEAEVLIRESGEDDDERLLIAVREMALVDRRAAIGMLVERMQGRSAPASLHQAYRDLLKREGLSDGLLEHGQLWIAALMAGDEARRALGVTQECMELDGAFLPDSPDHVATLAELAASSGMTRLSLRLCRGFLARWPRSPECPRLGLLAARQMAERLGQHAEASVLLGKLAAAWQEHPLQPMLVAQATQLQTAAAIRPTPAVD</sequence>
<organism evidence="2 3">
    <name type="scientific">Dyella kyungheensis</name>
    <dbReference type="NCBI Taxonomy" id="1242174"/>
    <lineage>
        <taxon>Bacteria</taxon>
        <taxon>Pseudomonadati</taxon>
        <taxon>Pseudomonadota</taxon>
        <taxon>Gammaproteobacteria</taxon>
        <taxon>Lysobacterales</taxon>
        <taxon>Rhodanobacteraceae</taxon>
        <taxon>Dyella</taxon>
    </lineage>
</organism>
<feature type="transmembrane region" description="Helical" evidence="1">
    <location>
        <begin position="157"/>
        <end position="180"/>
    </location>
</feature>
<keyword evidence="1" id="KW-0472">Membrane</keyword>
<keyword evidence="1" id="KW-0812">Transmembrane</keyword>
<proteinExistence type="predicted"/>
<dbReference type="Proteomes" id="UP001430065">
    <property type="component" value="Unassembled WGS sequence"/>
</dbReference>
<evidence type="ECO:0000313" key="3">
    <source>
        <dbReference type="Proteomes" id="UP001430065"/>
    </source>
</evidence>
<protein>
    <submittedName>
        <fullName evidence="2">Uncharacterized protein</fullName>
    </submittedName>
</protein>
<name>A0ABS2JRM8_9GAMM</name>
<comment type="caution">
    <text evidence="2">The sequence shown here is derived from an EMBL/GenBank/DDBJ whole genome shotgun (WGS) entry which is preliminary data.</text>
</comment>
<dbReference type="EMBL" id="JADIKC010000003">
    <property type="protein sequence ID" value="MBM7121077.1"/>
    <property type="molecule type" value="Genomic_DNA"/>
</dbReference>
<evidence type="ECO:0000256" key="1">
    <source>
        <dbReference type="SAM" id="Phobius"/>
    </source>
</evidence>
<evidence type="ECO:0000313" key="2">
    <source>
        <dbReference type="EMBL" id="MBM7121077.1"/>
    </source>
</evidence>